<evidence type="ECO:0000259" key="4">
    <source>
        <dbReference type="Pfam" id="PF16344"/>
    </source>
</evidence>
<feature type="domain" description="FecR protein" evidence="3">
    <location>
        <begin position="217"/>
        <end position="311"/>
    </location>
</feature>
<evidence type="ECO:0000313" key="6">
    <source>
        <dbReference type="Proteomes" id="UP000290545"/>
    </source>
</evidence>
<feature type="domain" description="Protein FecR C-terminal" evidence="4">
    <location>
        <begin position="357"/>
        <end position="424"/>
    </location>
</feature>
<name>A0A4V1M9K3_9BACT</name>
<dbReference type="RefSeq" id="WP_129005699.1">
    <property type="nucleotide sequence ID" value="NZ_SDHZ01000004.1"/>
</dbReference>
<protein>
    <submittedName>
        <fullName evidence="5">FecR family protein</fullName>
    </submittedName>
</protein>
<dbReference type="PANTHER" id="PTHR30273:SF2">
    <property type="entry name" value="PROTEIN FECR"/>
    <property type="match status" value="1"/>
</dbReference>
<proteinExistence type="predicted"/>
<dbReference type="AlphaFoldDB" id="A0A4V1M9K3"/>
<dbReference type="Gene3D" id="3.55.50.30">
    <property type="match status" value="1"/>
</dbReference>
<evidence type="ECO:0000259" key="3">
    <source>
        <dbReference type="Pfam" id="PF04773"/>
    </source>
</evidence>
<accession>A0A4V1M9K3</accession>
<dbReference type="Pfam" id="PF04773">
    <property type="entry name" value="FecR"/>
    <property type="match status" value="1"/>
</dbReference>
<dbReference type="EMBL" id="SDHZ01000004">
    <property type="protein sequence ID" value="RXK81448.1"/>
    <property type="molecule type" value="Genomic_DNA"/>
</dbReference>
<dbReference type="PANTHER" id="PTHR30273">
    <property type="entry name" value="PERIPLASMIC SIGNAL SENSOR AND SIGMA FACTOR ACTIVATOR FECR-RELATED"/>
    <property type="match status" value="1"/>
</dbReference>
<organism evidence="5 6">
    <name type="scientific">Filimonas effusa</name>
    <dbReference type="NCBI Taxonomy" id="2508721"/>
    <lineage>
        <taxon>Bacteria</taxon>
        <taxon>Pseudomonadati</taxon>
        <taxon>Bacteroidota</taxon>
        <taxon>Chitinophagia</taxon>
        <taxon>Chitinophagales</taxon>
        <taxon>Chitinophagaceae</taxon>
        <taxon>Filimonas</taxon>
    </lineage>
</organism>
<dbReference type="Proteomes" id="UP000290545">
    <property type="component" value="Unassembled WGS sequence"/>
</dbReference>
<sequence>MAKAAERVQELLSGYLDNQLTEREYKALWQLMAGSSDRDLTEILDYYWDRAAFEGEALPAAVWEQKIKELINNKQDTGIPVTEPGTRLQTAAQQGAKPDNMAQPVPQTKLRRLLPATRWWAVAATVFVLVLTALLWPRAKKGVLPSAAGDGDAPAIAAIKPATNKAVLTLADGSTVALDSAVNGIVAAQGALKVQQQQGQLTYAHQAAAGEQVFYNTLTTPRGGKYRLLLPDGSQVWLNAASSIRYPTAFAGKERVVELTGEAYFDIVANERQPFRVNSGGQQVTVLGTGFNVNAYTDERLIRTTLVSGSIKVAEQVPQTGASVVLTPGNQARFVKGSIRVKEVNTEDETAWKNDLFAFNDVDFETVIRELSRWYDVEITFKGQMPGRQLMGNVSRNYSITQVLKMLAFAARIDYEIDGRKITLSSK</sequence>
<comment type="caution">
    <text evidence="5">The sequence shown here is derived from an EMBL/GenBank/DDBJ whole genome shotgun (WGS) entry which is preliminary data.</text>
</comment>
<evidence type="ECO:0000256" key="2">
    <source>
        <dbReference type="SAM" id="Phobius"/>
    </source>
</evidence>
<dbReference type="InterPro" id="IPR012373">
    <property type="entry name" value="Ferrdict_sens_TM"/>
</dbReference>
<dbReference type="InterPro" id="IPR032508">
    <property type="entry name" value="FecR_C"/>
</dbReference>
<dbReference type="InterPro" id="IPR006860">
    <property type="entry name" value="FecR"/>
</dbReference>
<evidence type="ECO:0000256" key="1">
    <source>
        <dbReference type="SAM" id="MobiDB-lite"/>
    </source>
</evidence>
<reference evidence="5 6" key="1">
    <citation type="submission" date="2019-01" db="EMBL/GenBank/DDBJ databases">
        <title>Filimonas sp. strain TTM-71.</title>
        <authorList>
            <person name="Chen W.-M."/>
        </authorList>
    </citation>
    <scope>NUCLEOTIDE SEQUENCE [LARGE SCALE GENOMIC DNA]</scope>
    <source>
        <strain evidence="5 6">TTM-71</strain>
    </source>
</reference>
<evidence type="ECO:0000313" key="5">
    <source>
        <dbReference type="EMBL" id="RXK81448.1"/>
    </source>
</evidence>
<keyword evidence="2" id="KW-0812">Transmembrane</keyword>
<feature type="region of interest" description="Disordered" evidence="1">
    <location>
        <begin position="78"/>
        <end position="103"/>
    </location>
</feature>
<dbReference type="Pfam" id="PF16344">
    <property type="entry name" value="FecR_C"/>
    <property type="match status" value="1"/>
</dbReference>
<keyword evidence="2" id="KW-0472">Membrane</keyword>
<dbReference type="GO" id="GO:0016989">
    <property type="term" value="F:sigma factor antagonist activity"/>
    <property type="evidence" value="ECO:0007669"/>
    <property type="project" value="TreeGrafter"/>
</dbReference>
<keyword evidence="2" id="KW-1133">Transmembrane helix</keyword>
<dbReference type="OrthoDB" id="1099916at2"/>
<gene>
    <name evidence="5" type="ORF">ESB13_21190</name>
</gene>
<dbReference type="Gene3D" id="2.60.120.1440">
    <property type="match status" value="1"/>
</dbReference>
<keyword evidence="6" id="KW-1185">Reference proteome</keyword>
<feature type="transmembrane region" description="Helical" evidence="2">
    <location>
        <begin position="119"/>
        <end position="136"/>
    </location>
</feature>